<dbReference type="GO" id="GO:0005829">
    <property type="term" value="C:cytosol"/>
    <property type="evidence" value="ECO:0007669"/>
    <property type="project" value="TreeGrafter"/>
</dbReference>
<dbReference type="InterPro" id="IPR036388">
    <property type="entry name" value="WH-like_DNA-bd_sf"/>
</dbReference>
<dbReference type="SMART" id="SM00448">
    <property type="entry name" value="REC"/>
    <property type="match status" value="1"/>
</dbReference>
<evidence type="ECO:0000259" key="8">
    <source>
        <dbReference type="PROSITE" id="PS50110"/>
    </source>
</evidence>
<feature type="domain" description="OmpR/PhoB-type" evidence="9">
    <location>
        <begin position="124"/>
        <end position="224"/>
    </location>
</feature>
<dbReference type="GO" id="GO:0032993">
    <property type="term" value="C:protein-DNA complex"/>
    <property type="evidence" value="ECO:0007669"/>
    <property type="project" value="TreeGrafter"/>
</dbReference>
<protein>
    <submittedName>
        <fullName evidence="10">Putative response regulator ArlR</fullName>
    </submittedName>
</protein>
<evidence type="ECO:0000256" key="5">
    <source>
        <dbReference type="ARBA" id="ARBA00023163"/>
    </source>
</evidence>
<reference evidence="10 11" key="1">
    <citation type="submission" date="2016-02" db="EMBL/GenBank/DDBJ databases">
        <authorList>
            <person name="Wen L."/>
            <person name="He K."/>
            <person name="Yang H."/>
        </authorList>
    </citation>
    <scope>NUCLEOTIDE SEQUENCE [LARGE SCALE GENOMIC DNA]</scope>
    <source>
        <strain evidence="10 11">KLE1704</strain>
    </source>
</reference>
<keyword evidence="1 6" id="KW-0597">Phosphoprotein</keyword>
<feature type="modified residue" description="4-aspartylphosphate" evidence="6">
    <location>
        <position position="51"/>
    </location>
</feature>
<evidence type="ECO:0000313" key="10">
    <source>
        <dbReference type="EMBL" id="KXT46341.1"/>
    </source>
</evidence>
<evidence type="ECO:0000256" key="1">
    <source>
        <dbReference type="ARBA" id="ARBA00022553"/>
    </source>
</evidence>
<gene>
    <name evidence="10" type="ORF">HMPREF2531_03141</name>
</gene>
<dbReference type="InterPro" id="IPR001867">
    <property type="entry name" value="OmpR/PhoB-type_DNA-bd"/>
</dbReference>
<dbReference type="InterPro" id="IPR039420">
    <property type="entry name" value="WalR-like"/>
</dbReference>
<dbReference type="InterPro" id="IPR016032">
    <property type="entry name" value="Sig_transdc_resp-reg_C-effctor"/>
</dbReference>
<dbReference type="Gene3D" id="6.10.250.690">
    <property type="match status" value="1"/>
</dbReference>
<dbReference type="GO" id="GO:0000976">
    <property type="term" value="F:transcription cis-regulatory region binding"/>
    <property type="evidence" value="ECO:0007669"/>
    <property type="project" value="TreeGrafter"/>
</dbReference>
<dbReference type="PATRIC" id="fig|329854.7.peg.3209"/>
<organism evidence="10">
    <name type="scientific">Bacteroides intestinalis</name>
    <dbReference type="NCBI Taxonomy" id="329854"/>
    <lineage>
        <taxon>Bacteria</taxon>
        <taxon>Pseudomonadati</taxon>
        <taxon>Bacteroidota</taxon>
        <taxon>Bacteroidia</taxon>
        <taxon>Bacteroidales</taxon>
        <taxon>Bacteroidaceae</taxon>
        <taxon>Bacteroides</taxon>
    </lineage>
</organism>
<evidence type="ECO:0000256" key="2">
    <source>
        <dbReference type="ARBA" id="ARBA00023012"/>
    </source>
</evidence>
<keyword evidence="3" id="KW-0805">Transcription regulation</keyword>
<keyword evidence="4 7" id="KW-0238">DNA-binding</keyword>
<name>A0A139L4H8_9BACE</name>
<proteinExistence type="predicted"/>
<dbReference type="SUPFAM" id="SSF46894">
    <property type="entry name" value="C-terminal effector domain of the bipartite response regulators"/>
    <property type="match status" value="1"/>
</dbReference>
<keyword evidence="2" id="KW-0902">Two-component regulatory system</keyword>
<dbReference type="SUPFAM" id="SSF52172">
    <property type="entry name" value="CheY-like"/>
    <property type="match status" value="1"/>
</dbReference>
<evidence type="ECO:0000256" key="4">
    <source>
        <dbReference type="ARBA" id="ARBA00023125"/>
    </source>
</evidence>
<dbReference type="SMART" id="SM00862">
    <property type="entry name" value="Trans_reg_C"/>
    <property type="match status" value="1"/>
</dbReference>
<dbReference type="Gene3D" id="3.40.50.2300">
    <property type="match status" value="1"/>
</dbReference>
<keyword evidence="5" id="KW-0804">Transcription</keyword>
<feature type="domain" description="Response regulatory" evidence="8">
    <location>
        <begin position="2"/>
        <end position="116"/>
    </location>
</feature>
<evidence type="ECO:0000259" key="9">
    <source>
        <dbReference type="PROSITE" id="PS51755"/>
    </source>
</evidence>
<dbReference type="PROSITE" id="PS51755">
    <property type="entry name" value="OMPR_PHOB"/>
    <property type="match status" value="1"/>
</dbReference>
<dbReference type="PANTHER" id="PTHR48111">
    <property type="entry name" value="REGULATOR OF RPOS"/>
    <property type="match status" value="1"/>
</dbReference>
<dbReference type="GO" id="GO:0000156">
    <property type="term" value="F:phosphorelay response regulator activity"/>
    <property type="evidence" value="ECO:0007669"/>
    <property type="project" value="TreeGrafter"/>
</dbReference>
<dbReference type="CDD" id="cd00383">
    <property type="entry name" value="trans_reg_C"/>
    <property type="match status" value="1"/>
</dbReference>
<sequence length="225" mass="25364">MKILIIEDERSLSDSIVAYLSSEKYLCEQAFTYDDAKMKVNLYEYDCVLLDLMLPGGNGLDILRDIRKQRNPVGVIIVSAKDSLGDKVKGLEIGADDYLAKPFHLPELSMRIYAIIRRKEFAANNVLESNSVRIDLLNKSAVANETPIELTKSEYELLLFFIGNKDRVISKGAMAEHLSGEMADMIDNHDFVYTHIKNLKAKLASAGCKDCIRNVYGTGYKWTEL</sequence>
<dbReference type="InterPro" id="IPR011006">
    <property type="entry name" value="CheY-like_superfamily"/>
</dbReference>
<feature type="DNA-binding region" description="OmpR/PhoB-type" evidence="7">
    <location>
        <begin position="124"/>
        <end position="224"/>
    </location>
</feature>
<dbReference type="InterPro" id="IPR001789">
    <property type="entry name" value="Sig_transdc_resp-reg_receiver"/>
</dbReference>
<evidence type="ECO:0000256" key="6">
    <source>
        <dbReference type="PROSITE-ProRule" id="PRU00169"/>
    </source>
</evidence>
<dbReference type="Proteomes" id="UP000070319">
    <property type="component" value="Unassembled WGS sequence"/>
</dbReference>
<dbReference type="Pfam" id="PF00486">
    <property type="entry name" value="Trans_reg_C"/>
    <property type="match status" value="1"/>
</dbReference>
<evidence type="ECO:0000256" key="3">
    <source>
        <dbReference type="ARBA" id="ARBA00023015"/>
    </source>
</evidence>
<dbReference type="Pfam" id="PF00072">
    <property type="entry name" value="Response_reg"/>
    <property type="match status" value="1"/>
</dbReference>
<dbReference type="RefSeq" id="WP_061436942.1">
    <property type="nucleotide sequence ID" value="NZ_KQ968722.1"/>
</dbReference>
<dbReference type="PROSITE" id="PS50110">
    <property type="entry name" value="RESPONSE_REGULATORY"/>
    <property type="match status" value="1"/>
</dbReference>
<evidence type="ECO:0000256" key="7">
    <source>
        <dbReference type="PROSITE-ProRule" id="PRU01091"/>
    </source>
</evidence>
<dbReference type="PANTHER" id="PTHR48111:SF22">
    <property type="entry name" value="REGULATOR OF RPOS"/>
    <property type="match status" value="1"/>
</dbReference>
<dbReference type="EMBL" id="LTDF01000125">
    <property type="protein sequence ID" value="KXT46341.1"/>
    <property type="molecule type" value="Genomic_DNA"/>
</dbReference>
<comment type="caution">
    <text evidence="10">The sequence shown here is derived from an EMBL/GenBank/DDBJ whole genome shotgun (WGS) entry which is preliminary data.</text>
</comment>
<accession>A0A139L4H8</accession>
<dbReference type="GO" id="GO:0006355">
    <property type="term" value="P:regulation of DNA-templated transcription"/>
    <property type="evidence" value="ECO:0007669"/>
    <property type="project" value="InterPro"/>
</dbReference>
<dbReference type="AlphaFoldDB" id="A0A139L4H8"/>
<evidence type="ECO:0000313" key="11">
    <source>
        <dbReference type="Proteomes" id="UP000070319"/>
    </source>
</evidence>
<dbReference type="Gene3D" id="1.10.10.10">
    <property type="entry name" value="Winged helix-like DNA-binding domain superfamily/Winged helix DNA-binding domain"/>
    <property type="match status" value="1"/>
</dbReference>